<feature type="region of interest" description="Disordered" evidence="3">
    <location>
        <begin position="8"/>
        <end position="35"/>
    </location>
</feature>
<dbReference type="AlphaFoldDB" id="A0AAD9MHV7"/>
<dbReference type="GO" id="GO:0004674">
    <property type="term" value="F:protein serine/threonine kinase activity"/>
    <property type="evidence" value="ECO:0007669"/>
    <property type="project" value="TreeGrafter"/>
</dbReference>
<evidence type="ECO:0000256" key="1">
    <source>
        <dbReference type="ARBA" id="ARBA00023170"/>
    </source>
</evidence>
<dbReference type="InterPro" id="IPR001245">
    <property type="entry name" value="Ser-Thr/Tyr_kinase_cat_dom"/>
</dbReference>
<gene>
    <name evidence="5" type="ORF">QBZ16_004262</name>
</gene>
<dbReference type="GO" id="GO:0005524">
    <property type="term" value="F:ATP binding"/>
    <property type="evidence" value="ECO:0007669"/>
    <property type="project" value="UniProtKB-UniRule"/>
</dbReference>
<dbReference type="PROSITE" id="PS50011">
    <property type="entry name" value="PROTEIN_KINASE_DOM"/>
    <property type="match status" value="1"/>
</dbReference>
<proteinExistence type="predicted"/>
<protein>
    <recommendedName>
        <fullName evidence="4">Protein kinase domain-containing protein</fullName>
    </recommendedName>
</protein>
<evidence type="ECO:0000256" key="3">
    <source>
        <dbReference type="SAM" id="MobiDB-lite"/>
    </source>
</evidence>
<dbReference type="InterPro" id="IPR003018">
    <property type="entry name" value="GAF"/>
</dbReference>
<feature type="domain" description="Protein kinase" evidence="4">
    <location>
        <begin position="508"/>
        <end position="803"/>
    </location>
</feature>
<dbReference type="SUPFAM" id="SSF56112">
    <property type="entry name" value="Protein kinase-like (PK-like)"/>
    <property type="match status" value="1"/>
</dbReference>
<keyword evidence="2" id="KW-0067">ATP-binding</keyword>
<dbReference type="SMART" id="SM00065">
    <property type="entry name" value="GAF"/>
    <property type="match status" value="1"/>
</dbReference>
<organism evidence="5 6">
    <name type="scientific">Prototheca wickerhamii</name>
    <dbReference type="NCBI Taxonomy" id="3111"/>
    <lineage>
        <taxon>Eukaryota</taxon>
        <taxon>Viridiplantae</taxon>
        <taxon>Chlorophyta</taxon>
        <taxon>core chlorophytes</taxon>
        <taxon>Trebouxiophyceae</taxon>
        <taxon>Chlorellales</taxon>
        <taxon>Chlorellaceae</taxon>
        <taxon>Prototheca</taxon>
    </lineage>
</organism>
<evidence type="ECO:0000256" key="2">
    <source>
        <dbReference type="PROSITE-ProRule" id="PRU10141"/>
    </source>
</evidence>
<dbReference type="EMBL" id="JASFZW010000006">
    <property type="protein sequence ID" value="KAK2077417.1"/>
    <property type="molecule type" value="Genomic_DNA"/>
</dbReference>
<dbReference type="PANTHER" id="PTHR44329:SF214">
    <property type="entry name" value="PROTEIN KINASE DOMAIN-CONTAINING PROTEIN"/>
    <property type="match status" value="1"/>
</dbReference>
<dbReference type="InterPro" id="IPR000719">
    <property type="entry name" value="Prot_kinase_dom"/>
</dbReference>
<dbReference type="Gene3D" id="1.10.510.10">
    <property type="entry name" value="Transferase(Phosphotransferase) domain 1"/>
    <property type="match status" value="1"/>
</dbReference>
<dbReference type="PROSITE" id="PS00107">
    <property type="entry name" value="PROTEIN_KINASE_ATP"/>
    <property type="match status" value="1"/>
</dbReference>
<evidence type="ECO:0000259" key="4">
    <source>
        <dbReference type="PROSITE" id="PS50011"/>
    </source>
</evidence>
<dbReference type="SUPFAM" id="SSF55781">
    <property type="entry name" value="GAF domain-like"/>
    <property type="match status" value="1"/>
</dbReference>
<dbReference type="InterPro" id="IPR011009">
    <property type="entry name" value="Kinase-like_dom_sf"/>
</dbReference>
<keyword evidence="2" id="KW-0547">Nucleotide-binding</keyword>
<dbReference type="InterPro" id="IPR029016">
    <property type="entry name" value="GAF-like_dom_sf"/>
</dbReference>
<accession>A0AAD9MHV7</accession>
<dbReference type="Pfam" id="PF01590">
    <property type="entry name" value="GAF"/>
    <property type="match status" value="1"/>
</dbReference>
<keyword evidence="1" id="KW-0675">Receptor</keyword>
<feature type="binding site" evidence="2">
    <location>
        <position position="535"/>
    </location>
    <ligand>
        <name>ATP</name>
        <dbReference type="ChEBI" id="CHEBI:30616"/>
    </ligand>
</feature>
<dbReference type="InterPro" id="IPR008266">
    <property type="entry name" value="Tyr_kinase_AS"/>
</dbReference>
<dbReference type="InterPro" id="IPR017441">
    <property type="entry name" value="Protein_kinase_ATP_BS"/>
</dbReference>
<sequence length="825" mass="87772">MVLLDLAQRGSGKGATEALPQAPGGELDAQPPPIPDCEGVDDEDVRELVDDSTITDYESFMLRQHDKLQFRRTAGLQALQVNWSERQPRFDRVTSLVRSTFGVEVCMVSIIDRDMAHFLSGPRSWGDGAPARATICQCLADCSDPSMLIVEDVRRDPRFRENPFVQGPPYVSFYAGAPLISSFDGTSYGSLCVVDVEPRHFPPAMYSVLAHFAEILTRELERDRMRAAQEAALRAQAALSRSFVRGLDGVHERLIALDPADPAWPVVYANAAAAELLGLAPDAAAPPNASLWDLVQLEEGGDAARARVEAAVAARRPVTLRVLCRRRPAASTGVVSLTLKPSSDADLHPNSVTLGIPVVDEVDDDDNGEGGKGDKGGALDGNGGAHVNGARPDCHVALAAENSDQSSSPPLAITQNNSLLASDASFANNLAEALDPAAATGALARRARDAMARARHEDPLWFGVIETQDAAASAAEAAPGQVERGAPGGASARAVDLFAMRPQVMEEVTLGCLIGVGSSGRTYRGLWHGARVAVKIVECWSAVGVSELDRALARQKSVEERAYLDTHSALVEAALGRALAHPHVVPTFAYASWQGEPDDRGVAHCATWIVQAFCSRGSLVEARACAGLGPGAPNLRVVLATAGEIAGALCYLHSCGVVHGDLSGNNVLLNAQPSDPRRWVACVADFGLSQIKGLPMQHALPHGTAAYMPPERLAGAALAPAADAWSFGVLLWEMCAGVRAWDNLSYHQVVQGVLHSRHTLPLDDDHVPGVNTGIKDLIRDCLAFDPDARPTMAQISTRIAKLINELRDVQPVRMPAARQAARKAA</sequence>
<dbReference type="PROSITE" id="PS00109">
    <property type="entry name" value="PROTEIN_KINASE_TYR"/>
    <property type="match status" value="1"/>
</dbReference>
<reference evidence="5" key="1">
    <citation type="submission" date="2021-01" db="EMBL/GenBank/DDBJ databases">
        <authorList>
            <person name="Eckstrom K.M.E."/>
        </authorList>
    </citation>
    <scope>NUCLEOTIDE SEQUENCE</scope>
    <source>
        <strain evidence="5">UVCC 0001</strain>
    </source>
</reference>
<dbReference type="Gene3D" id="3.30.200.20">
    <property type="entry name" value="Phosphorylase Kinase, domain 1"/>
    <property type="match status" value="1"/>
</dbReference>
<name>A0AAD9MHV7_PROWI</name>
<dbReference type="Pfam" id="PF07714">
    <property type="entry name" value="PK_Tyr_Ser-Thr"/>
    <property type="match status" value="1"/>
</dbReference>
<dbReference type="PANTHER" id="PTHR44329">
    <property type="entry name" value="SERINE/THREONINE-PROTEIN KINASE TNNI3K-RELATED"/>
    <property type="match status" value="1"/>
</dbReference>
<comment type="caution">
    <text evidence="5">The sequence shown here is derived from an EMBL/GenBank/DDBJ whole genome shotgun (WGS) entry which is preliminary data.</text>
</comment>
<dbReference type="InterPro" id="IPR051681">
    <property type="entry name" value="Ser/Thr_Kinases-Pseudokinases"/>
</dbReference>
<dbReference type="Gene3D" id="3.30.450.20">
    <property type="entry name" value="PAS domain"/>
    <property type="match status" value="1"/>
</dbReference>
<dbReference type="Gene3D" id="3.30.450.40">
    <property type="match status" value="1"/>
</dbReference>
<evidence type="ECO:0000313" key="6">
    <source>
        <dbReference type="Proteomes" id="UP001255856"/>
    </source>
</evidence>
<evidence type="ECO:0000313" key="5">
    <source>
        <dbReference type="EMBL" id="KAK2077417.1"/>
    </source>
</evidence>
<keyword evidence="6" id="KW-1185">Reference proteome</keyword>
<feature type="region of interest" description="Disordered" evidence="3">
    <location>
        <begin position="360"/>
        <end position="390"/>
    </location>
</feature>
<dbReference type="Proteomes" id="UP001255856">
    <property type="component" value="Unassembled WGS sequence"/>
</dbReference>